<feature type="compositionally biased region" description="Basic and acidic residues" evidence="2">
    <location>
        <begin position="415"/>
        <end position="428"/>
    </location>
</feature>
<dbReference type="InParanoid" id="W2S795"/>
<sequence length="428" mass="47081">MDNCKTGLALLDKGDASGALISFTKALIEHPTSPDYYIHRSKAFARLSPGRYDLALKDAEYAILFARQRGSRQKMQEGQLRRVVAFYNHGQYAAAQKLLTYSSKWDNAQMFKMWTAKVEQKLKTLPESEKVEIEVKEVPEVTLPTADQAKSRLKKQINADGSFNLSAAESDELVPDEPQADKQAAVASSTTHNTTSAPVVIRQDWFQTGTTVTVTLFAKGVDKEKFNADIQEGSLYISFPNPGNPDSEYSFSVDPFYARVDVSQSKVNVFKTKIEIILTKSTPNQKWGTLEGKEPLTTSNGSSGAGVNSIQQSVPKKESGPVYPTSSKTGAKNWDKLAADLTAKPKKDQKSKADEDGSASEGEDDPGYDSDEGGDAVDGFFKKLYAGSDEDTRRAMMKSYYESGGTSLSTNWDEVGQKRVEPYQSKDD</sequence>
<dbReference type="PANTHER" id="PTHR45862">
    <property type="entry name" value="PROTEIN SGT1 HOMOLOG"/>
    <property type="match status" value="1"/>
</dbReference>
<dbReference type="STRING" id="1220924.W2S795"/>
<dbReference type="RefSeq" id="XP_008713058.1">
    <property type="nucleotide sequence ID" value="XM_008714836.1"/>
</dbReference>
<feature type="compositionally biased region" description="Basic and acidic residues" evidence="2">
    <location>
        <begin position="333"/>
        <end position="355"/>
    </location>
</feature>
<dbReference type="GO" id="GO:0051087">
    <property type="term" value="F:protein-folding chaperone binding"/>
    <property type="evidence" value="ECO:0007669"/>
    <property type="project" value="InterPro"/>
</dbReference>
<feature type="compositionally biased region" description="Acidic residues" evidence="2">
    <location>
        <begin position="356"/>
        <end position="375"/>
    </location>
</feature>
<dbReference type="FunCoup" id="W2S795">
    <property type="interactions" value="998"/>
</dbReference>
<dbReference type="InterPro" id="IPR007699">
    <property type="entry name" value="SGS_dom"/>
</dbReference>
<feature type="region of interest" description="Disordered" evidence="2">
    <location>
        <begin position="170"/>
        <end position="193"/>
    </location>
</feature>
<dbReference type="GeneID" id="19977504"/>
<dbReference type="AlphaFoldDB" id="W2S795"/>
<dbReference type="Gene3D" id="2.60.40.790">
    <property type="match status" value="1"/>
</dbReference>
<feature type="region of interest" description="Disordered" evidence="2">
    <location>
        <begin position="285"/>
        <end position="378"/>
    </location>
</feature>
<feature type="region of interest" description="Disordered" evidence="2">
    <location>
        <begin position="403"/>
        <end position="428"/>
    </location>
</feature>
<accession>W2S795</accession>
<dbReference type="SUPFAM" id="SSF49764">
    <property type="entry name" value="HSP20-like chaperones"/>
    <property type="match status" value="1"/>
</dbReference>
<proteinExistence type="inferred from homology"/>
<protein>
    <recommendedName>
        <fullName evidence="7">SGT1 and CS domain-containing protein</fullName>
    </recommendedName>
</protein>
<evidence type="ECO:0008006" key="7">
    <source>
        <dbReference type="Google" id="ProtNLM"/>
    </source>
</evidence>
<dbReference type="InterPro" id="IPR007052">
    <property type="entry name" value="CS_dom"/>
</dbReference>
<keyword evidence="6" id="KW-1185">Reference proteome</keyword>
<dbReference type="Gene3D" id="1.25.40.10">
    <property type="entry name" value="Tetratricopeptide repeat domain"/>
    <property type="match status" value="1"/>
</dbReference>
<dbReference type="Proteomes" id="UP000030752">
    <property type="component" value="Unassembled WGS sequence"/>
</dbReference>
<feature type="domain" description="CS" evidence="4">
    <location>
        <begin position="198"/>
        <end position="291"/>
    </location>
</feature>
<evidence type="ECO:0000259" key="3">
    <source>
        <dbReference type="PROSITE" id="PS51048"/>
    </source>
</evidence>
<feature type="domain" description="SGS" evidence="3">
    <location>
        <begin position="322"/>
        <end position="428"/>
    </location>
</feature>
<dbReference type="CDD" id="cd06466">
    <property type="entry name" value="p23_CS_SGT1_like"/>
    <property type="match status" value="1"/>
</dbReference>
<evidence type="ECO:0000259" key="4">
    <source>
        <dbReference type="PROSITE" id="PS51203"/>
    </source>
</evidence>
<dbReference type="OrthoDB" id="1898560at2759"/>
<name>W2S795_CYPE1</name>
<evidence type="ECO:0000313" key="6">
    <source>
        <dbReference type="Proteomes" id="UP000030752"/>
    </source>
</evidence>
<dbReference type="SUPFAM" id="SSF48452">
    <property type="entry name" value="TPR-like"/>
    <property type="match status" value="1"/>
</dbReference>
<dbReference type="PROSITE" id="PS51203">
    <property type="entry name" value="CS"/>
    <property type="match status" value="1"/>
</dbReference>
<dbReference type="eggNOG" id="KOG1309">
    <property type="taxonomic scope" value="Eukaryota"/>
</dbReference>
<dbReference type="InterPro" id="IPR008978">
    <property type="entry name" value="HSP20-like_chaperone"/>
</dbReference>
<gene>
    <name evidence="5" type="ORF">HMPREF1541_10165</name>
</gene>
<evidence type="ECO:0000256" key="2">
    <source>
        <dbReference type="SAM" id="MobiDB-lite"/>
    </source>
</evidence>
<feature type="compositionally biased region" description="Polar residues" evidence="2">
    <location>
        <begin position="296"/>
        <end position="314"/>
    </location>
</feature>
<dbReference type="HOGENOM" id="CLU_039532_3_1_1"/>
<evidence type="ECO:0000256" key="1">
    <source>
        <dbReference type="ARBA" id="ARBA00008509"/>
    </source>
</evidence>
<comment type="similarity">
    <text evidence="1">Belongs to the SGT1 family.</text>
</comment>
<reference evidence="5 6" key="1">
    <citation type="submission" date="2013-03" db="EMBL/GenBank/DDBJ databases">
        <title>The Genome Sequence of Phialophora europaea CBS 101466.</title>
        <authorList>
            <consortium name="The Broad Institute Genomics Platform"/>
            <person name="Cuomo C."/>
            <person name="de Hoog S."/>
            <person name="Gorbushina A."/>
            <person name="Walker B."/>
            <person name="Young S.K."/>
            <person name="Zeng Q."/>
            <person name="Gargeya S."/>
            <person name="Fitzgerald M."/>
            <person name="Haas B."/>
            <person name="Abouelleil A."/>
            <person name="Allen A.W."/>
            <person name="Alvarado L."/>
            <person name="Arachchi H.M."/>
            <person name="Berlin A.M."/>
            <person name="Chapman S.B."/>
            <person name="Gainer-Dewar J."/>
            <person name="Goldberg J."/>
            <person name="Griggs A."/>
            <person name="Gujja S."/>
            <person name="Hansen M."/>
            <person name="Howarth C."/>
            <person name="Imamovic A."/>
            <person name="Ireland A."/>
            <person name="Larimer J."/>
            <person name="McCowan C."/>
            <person name="Murphy C."/>
            <person name="Pearson M."/>
            <person name="Poon T.W."/>
            <person name="Priest M."/>
            <person name="Roberts A."/>
            <person name="Saif S."/>
            <person name="Shea T."/>
            <person name="Sisk P."/>
            <person name="Sykes S."/>
            <person name="Wortman J."/>
            <person name="Nusbaum C."/>
            <person name="Birren B."/>
        </authorList>
    </citation>
    <scope>NUCLEOTIDE SEQUENCE [LARGE SCALE GENOMIC DNA]</scope>
    <source>
        <strain evidence="5 6">CBS 101466</strain>
    </source>
</reference>
<evidence type="ECO:0000313" key="5">
    <source>
        <dbReference type="EMBL" id="ETN44495.1"/>
    </source>
</evidence>
<organism evidence="5 6">
    <name type="scientific">Cyphellophora europaea (strain CBS 101466)</name>
    <name type="common">Phialophora europaea</name>
    <dbReference type="NCBI Taxonomy" id="1220924"/>
    <lineage>
        <taxon>Eukaryota</taxon>
        <taxon>Fungi</taxon>
        <taxon>Dikarya</taxon>
        <taxon>Ascomycota</taxon>
        <taxon>Pezizomycotina</taxon>
        <taxon>Eurotiomycetes</taxon>
        <taxon>Chaetothyriomycetidae</taxon>
        <taxon>Chaetothyriales</taxon>
        <taxon>Cyphellophoraceae</taxon>
        <taxon>Cyphellophora</taxon>
    </lineage>
</organism>
<dbReference type="VEuPathDB" id="FungiDB:HMPREF1541_10165"/>
<dbReference type="PROSITE" id="PS51048">
    <property type="entry name" value="SGS"/>
    <property type="match status" value="1"/>
</dbReference>
<dbReference type="InterPro" id="IPR011990">
    <property type="entry name" value="TPR-like_helical_dom_sf"/>
</dbReference>
<dbReference type="Pfam" id="PF04969">
    <property type="entry name" value="CS"/>
    <property type="match status" value="1"/>
</dbReference>
<dbReference type="InterPro" id="IPR044563">
    <property type="entry name" value="Sgt1-like"/>
</dbReference>
<dbReference type="Pfam" id="PF05002">
    <property type="entry name" value="SGS"/>
    <property type="match status" value="1"/>
</dbReference>
<dbReference type="EMBL" id="KB822714">
    <property type="protein sequence ID" value="ETN44495.1"/>
    <property type="molecule type" value="Genomic_DNA"/>
</dbReference>